<keyword evidence="6" id="KW-0378">Hydrolase</keyword>
<dbReference type="OrthoDB" id="9795776at2"/>
<dbReference type="GO" id="GO:0004519">
    <property type="term" value="F:endonuclease activity"/>
    <property type="evidence" value="ECO:0007669"/>
    <property type="project" value="UniProtKB-KW"/>
</dbReference>
<name>A0A4R6BB76_9STAP</name>
<dbReference type="PANTHER" id="PTHR30408:SF12">
    <property type="entry name" value="TYPE I RESTRICTION ENZYME MJAVIII SPECIFICITY SUBUNIT"/>
    <property type="match status" value="1"/>
</dbReference>
<evidence type="ECO:0000256" key="4">
    <source>
        <dbReference type="SAM" id="Coils"/>
    </source>
</evidence>
<gene>
    <name evidence="6" type="ORF">ERX27_09860</name>
</gene>
<dbReference type="SUPFAM" id="SSF116734">
    <property type="entry name" value="DNA methylase specificity domain"/>
    <property type="match status" value="2"/>
</dbReference>
<dbReference type="InterPro" id="IPR044946">
    <property type="entry name" value="Restrct_endonuc_typeI_TRD_sf"/>
</dbReference>
<keyword evidence="6" id="KW-0540">Nuclease</keyword>
<evidence type="ECO:0000313" key="7">
    <source>
        <dbReference type="Proteomes" id="UP000295310"/>
    </source>
</evidence>
<dbReference type="CDD" id="cd17517">
    <property type="entry name" value="RMtype1_S_EcoKI_StySPI-TRD2-CR2_like"/>
    <property type="match status" value="1"/>
</dbReference>
<protein>
    <submittedName>
        <fullName evidence="6">Restriction endonuclease subunit S</fullName>
    </submittedName>
</protein>
<dbReference type="RefSeq" id="WP_133432660.1">
    <property type="nucleotide sequence ID" value="NZ_SCWA01000021.1"/>
</dbReference>
<dbReference type="InterPro" id="IPR052021">
    <property type="entry name" value="Type-I_RS_S_subunit"/>
</dbReference>
<comment type="caution">
    <text evidence="6">The sequence shown here is derived from an EMBL/GenBank/DDBJ whole genome shotgun (WGS) entry which is preliminary data.</text>
</comment>
<evidence type="ECO:0000256" key="2">
    <source>
        <dbReference type="ARBA" id="ARBA00022747"/>
    </source>
</evidence>
<keyword evidence="7" id="KW-1185">Reference proteome</keyword>
<reference evidence="6 7" key="1">
    <citation type="submission" date="2019-01" db="EMBL/GenBank/DDBJ databases">
        <title>Draft genome sequences of the type strains of six Macrococcus species.</title>
        <authorList>
            <person name="Mazhar S."/>
            <person name="Altermann E."/>
            <person name="Hill C."/>
            <person name="Mcauliffe O."/>
        </authorList>
    </citation>
    <scope>NUCLEOTIDE SEQUENCE [LARGE SCALE GENOMIC DNA]</scope>
    <source>
        <strain evidence="6 7">CCM4811</strain>
    </source>
</reference>
<evidence type="ECO:0000256" key="1">
    <source>
        <dbReference type="ARBA" id="ARBA00010923"/>
    </source>
</evidence>
<dbReference type="Gene3D" id="1.10.287.1120">
    <property type="entry name" value="Bipartite methylase S protein"/>
    <property type="match status" value="1"/>
</dbReference>
<evidence type="ECO:0000256" key="3">
    <source>
        <dbReference type="ARBA" id="ARBA00023125"/>
    </source>
</evidence>
<dbReference type="CDD" id="cd17244">
    <property type="entry name" value="RMtype1_S_Apa101655I-TRD2-CR2_like"/>
    <property type="match status" value="1"/>
</dbReference>
<feature type="domain" description="Type I restriction modification DNA specificity" evidence="5">
    <location>
        <begin position="228"/>
        <end position="394"/>
    </location>
</feature>
<feature type="coiled-coil region" evidence="4">
    <location>
        <begin position="183"/>
        <end position="210"/>
    </location>
</feature>
<proteinExistence type="inferred from homology"/>
<dbReference type="Proteomes" id="UP000295310">
    <property type="component" value="Unassembled WGS sequence"/>
</dbReference>
<keyword evidence="3" id="KW-0238">DNA-binding</keyword>
<sequence>MTNEKRVPKLRFPEFSGEWEEKILGDSMTLLKSGLSRELSSEDIGYPVIRANNIQNYRLKLQDIKYWYVKDPQGANTENYLLEKNDILVNFINSEAKMGTSCIIKKELPRKMIYTTNILRYQVNEFNDSYFHYSYTQTLNYKKWIRIITKPAVNQASFTTVDFKKIPYFVPTLKEQQKIGEFFSKLDRQIELEEKKLALLEEQKKGYMQKIFSQELRFKDEHGEDYPEWEKFRVDEICNLSIGFTPSTKDELLWTGSIPWISIAGMNSKYIKQANKTISKEAIRKKEAVKAGTLIMSFKLTIGNVAILKKDMYTNEAICHFNWIHNNINNEYVYYYLKTIDVKSYGSRAAKGITLNNESLNSILLKLPQREEQDKISNFLKTIDDKVTLVNDKIKLRKALKDYFLQNMLL</sequence>
<dbReference type="EMBL" id="SCWA01000021">
    <property type="protein sequence ID" value="TDL94173.1"/>
    <property type="molecule type" value="Genomic_DNA"/>
</dbReference>
<dbReference type="PANTHER" id="PTHR30408">
    <property type="entry name" value="TYPE-1 RESTRICTION ENZYME ECOKI SPECIFICITY PROTEIN"/>
    <property type="match status" value="1"/>
</dbReference>
<evidence type="ECO:0000259" key="5">
    <source>
        <dbReference type="Pfam" id="PF01420"/>
    </source>
</evidence>
<feature type="domain" description="Type I restriction modification DNA specificity" evidence="5">
    <location>
        <begin position="18"/>
        <end position="201"/>
    </location>
</feature>
<keyword evidence="2" id="KW-0680">Restriction system</keyword>
<dbReference type="AlphaFoldDB" id="A0A4R6BB76"/>
<comment type="similarity">
    <text evidence="1">Belongs to the type-I restriction system S methylase family.</text>
</comment>
<dbReference type="Gene3D" id="3.90.220.20">
    <property type="entry name" value="DNA methylase specificity domains"/>
    <property type="match status" value="2"/>
</dbReference>
<dbReference type="GO" id="GO:0003677">
    <property type="term" value="F:DNA binding"/>
    <property type="evidence" value="ECO:0007669"/>
    <property type="project" value="UniProtKB-KW"/>
</dbReference>
<organism evidence="6 7">
    <name type="scientific">Macrococcus brunensis</name>
    <dbReference type="NCBI Taxonomy" id="198483"/>
    <lineage>
        <taxon>Bacteria</taxon>
        <taxon>Bacillati</taxon>
        <taxon>Bacillota</taxon>
        <taxon>Bacilli</taxon>
        <taxon>Bacillales</taxon>
        <taxon>Staphylococcaceae</taxon>
        <taxon>Macrococcus</taxon>
    </lineage>
</organism>
<evidence type="ECO:0000313" key="6">
    <source>
        <dbReference type="EMBL" id="TDL94173.1"/>
    </source>
</evidence>
<keyword evidence="4" id="KW-0175">Coiled coil</keyword>
<keyword evidence="6" id="KW-0255">Endonuclease</keyword>
<dbReference type="Pfam" id="PF01420">
    <property type="entry name" value="Methylase_S"/>
    <property type="match status" value="2"/>
</dbReference>
<dbReference type="GO" id="GO:0009307">
    <property type="term" value="P:DNA restriction-modification system"/>
    <property type="evidence" value="ECO:0007669"/>
    <property type="project" value="UniProtKB-KW"/>
</dbReference>
<accession>A0A4R6BB76</accession>
<dbReference type="InterPro" id="IPR000055">
    <property type="entry name" value="Restrct_endonuc_typeI_TRD"/>
</dbReference>